<evidence type="ECO:0000313" key="2">
    <source>
        <dbReference type="Proteomes" id="UP001240678"/>
    </source>
</evidence>
<dbReference type="RefSeq" id="XP_060314301.1">
    <property type="nucleotide sequence ID" value="XM_060454601.1"/>
</dbReference>
<evidence type="ECO:0000313" key="1">
    <source>
        <dbReference type="EMBL" id="KAK1528598.1"/>
    </source>
</evidence>
<proteinExistence type="predicted"/>
<name>A0AAJ0E0P4_9PEZI</name>
<dbReference type="Proteomes" id="UP001240678">
    <property type="component" value="Unassembled WGS sequence"/>
</dbReference>
<protein>
    <submittedName>
        <fullName evidence="1">Uncharacterized protein</fullName>
    </submittedName>
</protein>
<reference evidence="1 2" key="1">
    <citation type="submission" date="2016-10" db="EMBL/GenBank/DDBJ databases">
        <title>The genome sequence of Colletotrichum fioriniae PJ7.</title>
        <authorList>
            <person name="Baroncelli R."/>
        </authorList>
    </citation>
    <scope>NUCLEOTIDE SEQUENCE [LARGE SCALE GENOMIC DNA]</scope>
    <source>
        <strain evidence="1 2">IMI 309622</strain>
    </source>
</reference>
<accession>A0AAJ0E0P4</accession>
<keyword evidence="2" id="KW-1185">Reference proteome</keyword>
<organism evidence="1 2">
    <name type="scientific">Colletotrichum costaricense</name>
    <dbReference type="NCBI Taxonomy" id="1209916"/>
    <lineage>
        <taxon>Eukaryota</taxon>
        <taxon>Fungi</taxon>
        <taxon>Dikarya</taxon>
        <taxon>Ascomycota</taxon>
        <taxon>Pezizomycotina</taxon>
        <taxon>Sordariomycetes</taxon>
        <taxon>Hypocreomycetidae</taxon>
        <taxon>Glomerellales</taxon>
        <taxon>Glomerellaceae</taxon>
        <taxon>Colletotrichum</taxon>
        <taxon>Colletotrichum acutatum species complex</taxon>
    </lineage>
</organism>
<sequence length="291" mass="32157">MAQDKCWFVLRQAHYPAPKYAATNMARGKAEGPIQLGHIIPRLKDIDQVINSSGPHPLPRDVRIWPTVDKNFNWTETRDSETNAKTAASIPLLSAPGLSAQGDIQLAFKKTVNNFAQFDRLDRQIIQPTKTYIDQSLRSRQVSDYIEEHKSSILELSAWKLYMISGIIIARGGSTERVEKQDSRVNVGPKVAISRLATAEATIRSSSSNGSSIAGEHVTDFVWAVRLTEIKKSFLDSSAQQSIVTKGATFGVDSGDVDVDKVMADIGDHSLEVVEYEVSDTEESLLLFIPK</sequence>
<comment type="caution">
    <text evidence="1">The sequence shown here is derived from an EMBL/GenBank/DDBJ whole genome shotgun (WGS) entry which is preliminary data.</text>
</comment>
<dbReference type="EMBL" id="MOOE01000006">
    <property type="protein sequence ID" value="KAK1528598.1"/>
    <property type="molecule type" value="Genomic_DNA"/>
</dbReference>
<dbReference type="AlphaFoldDB" id="A0AAJ0E0P4"/>
<gene>
    <name evidence="1" type="ORF">CCOS01_06432</name>
</gene>
<dbReference type="GeneID" id="85338148"/>